<gene>
    <name evidence="2" type="ORF">MECH1_V1_P0185</name>
</gene>
<geneLocation type="plasmid" evidence="2 3">
    <name>2</name>
</geneLocation>
<dbReference type="EMBL" id="OZ026885">
    <property type="protein sequence ID" value="CAL1242118.1"/>
    <property type="molecule type" value="Genomic_DNA"/>
</dbReference>
<name>A0ABM9NN67_9GAMM</name>
<evidence type="ECO:0000313" key="2">
    <source>
        <dbReference type="EMBL" id="CAL1242118.1"/>
    </source>
</evidence>
<protein>
    <submittedName>
        <fullName evidence="2">Uncharacterized protein</fullName>
    </submittedName>
</protein>
<reference evidence="2 3" key="1">
    <citation type="submission" date="2024-04" db="EMBL/GenBank/DDBJ databases">
        <authorList>
            <person name="Cremers G."/>
        </authorList>
    </citation>
    <scope>NUCLEOTIDE SEQUENCE [LARGE SCALE GENOMIC DNA]</scope>
    <source>
        <strain evidence="2">MeCH1-AG</strain>
        <plasmid evidence="2 3">2</plasmid>
    </source>
</reference>
<proteinExistence type="predicted"/>
<feature type="compositionally biased region" description="Basic and acidic residues" evidence="1">
    <location>
        <begin position="78"/>
        <end position="91"/>
    </location>
</feature>
<evidence type="ECO:0000313" key="3">
    <source>
        <dbReference type="Proteomes" id="UP001497493"/>
    </source>
</evidence>
<dbReference type="Proteomes" id="UP001497493">
    <property type="component" value="Plasmid 2"/>
</dbReference>
<feature type="region of interest" description="Disordered" evidence="1">
    <location>
        <begin position="57"/>
        <end position="120"/>
    </location>
</feature>
<feature type="compositionally biased region" description="Basic residues" evidence="1">
    <location>
        <begin position="98"/>
        <end position="119"/>
    </location>
</feature>
<keyword evidence="2" id="KW-0614">Plasmid</keyword>
<organism evidence="2 3">
    <name type="scientific">Candidatus Methylocalor cossyra</name>
    <dbReference type="NCBI Taxonomy" id="3108543"/>
    <lineage>
        <taxon>Bacteria</taxon>
        <taxon>Pseudomonadati</taxon>
        <taxon>Pseudomonadota</taxon>
        <taxon>Gammaproteobacteria</taxon>
        <taxon>Methylococcales</taxon>
        <taxon>Methylococcaceae</taxon>
        <taxon>Candidatus Methylocalor</taxon>
    </lineage>
</organism>
<accession>A0ABM9NN67</accession>
<evidence type="ECO:0000256" key="1">
    <source>
        <dbReference type="SAM" id="MobiDB-lite"/>
    </source>
</evidence>
<keyword evidence="3" id="KW-1185">Reference proteome</keyword>
<sequence>MAQTPRPAHRQIFRPKAADCLEKDREALLAFYDFPAEQLDSSADHLSDRIHLCHGAAQNHQDPRLRLPGKHPGQGLHAGEKRRAALAKTERNPLPGSGHRRHRVQGRSTRRRRENRRLIRSPSTKFDHCSGAWWARC</sequence>